<reference evidence="3" key="1">
    <citation type="submission" date="2021-02" db="EMBL/GenBank/DDBJ databases">
        <authorList>
            <person name="Palmer J.M."/>
        </authorList>
    </citation>
    <scope>NUCLEOTIDE SEQUENCE</scope>
    <source>
        <strain evidence="3">SCRP734</strain>
    </source>
</reference>
<evidence type="ECO:0000313" key="4">
    <source>
        <dbReference type="Proteomes" id="UP000694044"/>
    </source>
</evidence>
<protein>
    <submittedName>
        <fullName evidence="3">Uncharacterized protein</fullName>
    </submittedName>
</protein>
<feature type="region of interest" description="Disordered" evidence="2">
    <location>
        <begin position="311"/>
        <end position="339"/>
    </location>
</feature>
<name>A0A8T1WAJ2_9STRA</name>
<dbReference type="AlphaFoldDB" id="A0A8T1WAJ2"/>
<feature type="coiled-coil region" evidence="1">
    <location>
        <begin position="3"/>
        <end position="58"/>
    </location>
</feature>
<proteinExistence type="predicted"/>
<dbReference type="Proteomes" id="UP000694044">
    <property type="component" value="Unassembled WGS sequence"/>
</dbReference>
<keyword evidence="1" id="KW-0175">Coiled coil</keyword>
<sequence>MQAKQYEERILKLQDALEMQKLKNTSQLGRIRTLEDQLDKVQIALEEEREEKETILKNRQTNRLLMELREERVQRLQDLEEIYAKDKRLEALAAEMTAASQGIIQVNKEIAHKDAELVGLRATVRCSAKLLQKSEQDFLVTHQDLENTQLKLLDCKRKLSVKEREVRMWIERYEQVMMDLHASQFRQTQMARDASSKEAALAVYKPAPRSRGLAIDLGNPANGVASLRPRPVALMKPVGLHDRAVRRYRRDQIPNRAHASTASIINLQSASHLQPVRSAGPLPHVHTTAVPSSDPIPGISRDCFQCTATTPPVKEKKNRKPDIARDERESPYEPSLIENQPGSKYLGYGLGLLKKDHIVPTNNYNFN</sequence>
<evidence type="ECO:0000256" key="1">
    <source>
        <dbReference type="SAM" id="Coils"/>
    </source>
</evidence>
<dbReference type="EMBL" id="JAGDFM010000029">
    <property type="protein sequence ID" value="KAG7390627.1"/>
    <property type="molecule type" value="Genomic_DNA"/>
</dbReference>
<gene>
    <name evidence="3" type="ORF">PHYPSEUDO_007089</name>
</gene>
<keyword evidence="4" id="KW-1185">Reference proteome</keyword>
<evidence type="ECO:0000256" key="2">
    <source>
        <dbReference type="SAM" id="MobiDB-lite"/>
    </source>
</evidence>
<feature type="compositionally biased region" description="Basic and acidic residues" evidence="2">
    <location>
        <begin position="320"/>
        <end position="331"/>
    </location>
</feature>
<evidence type="ECO:0000313" key="3">
    <source>
        <dbReference type="EMBL" id="KAG7390627.1"/>
    </source>
</evidence>
<organism evidence="3 4">
    <name type="scientific">Phytophthora pseudosyringae</name>
    <dbReference type="NCBI Taxonomy" id="221518"/>
    <lineage>
        <taxon>Eukaryota</taxon>
        <taxon>Sar</taxon>
        <taxon>Stramenopiles</taxon>
        <taxon>Oomycota</taxon>
        <taxon>Peronosporomycetes</taxon>
        <taxon>Peronosporales</taxon>
        <taxon>Peronosporaceae</taxon>
        <taxon>Phytophthora</taxon>
    </lineage>
</organism>
<accession>A0A8T1WAJ2</accession>
<comment type="caution">
    <text evidence="3">The sequence shown here is derived from an EMBL/GenBank/DDBJ whole genome shotgun (WGS) entry which is preliminary data.</text>
</comment>
<dbReference type="OrthoDB" id="75778at2759"/>